<feature type="compositionally biased region" description="Low complexity" evidence="1">
    <location>
        <begin position="26"/>
        <end position="60"/>
    </location>
</feature>
<sequence length="60" mass="6802">MPPCLWRPYPLPSQMLLSPRRKKYRSNSTSCSPPTSSSPLTRLSWAPSSGPASWWTRPID</sequence>
<comment type="caution">
    <text evidence="2">The sequence shown here is derived from an EMBL/GenBank/DDBJ whole genome shotgun (WGS) entry which is preliminary data.</text>
</comment>
<gene>
    <name evidence="2" type="ORF">BN2614_LOCUS5</name>
</gene>
<keyword evidence="3" id="KW-1185">Reference proteome</keyword>
<feature type="region of interest" description="Disordered" evidence="1">
    <location>
        <begin position="18"/>
        <end position="60"/>
    </location>
</feature>
<dbReference type="Proteomes" id="UP000269945">
    <property type="component" value="Unassembled WGS sequence"/>
</dbReference>
<name>A0A9X9LV88_GULGU</name>
<dbReference type="AlphaFoldDB" id="A0A9X9LV88"/>
<proteinExistence type="predicted"/>
<organism evidence="2 3">
    <name type="scientific">Gulo gulo</name>
    <name type="common">Wolverine</name>
    <name type="synonym">Gluton</name>
    <dbReference type="NCBI Taxonomy" id="48420"/>
    <lineage>
        <taxon>Eukaryota</taxon>
        <taxon>Metazoa</taxon>
        <taxon>Chordata</taxon>
        <taxon>Craniata</taxon>
        <taxon>Vertebrata</taxon>
        <taxon>Euteleostomi</taxon>
        <taxon>Mammalia</taxon>
        <taxon>Eutheria</taxon>
        <taxon>Laurasiatheria</taxon>
        <taxon>Carnivora</taxon>
        <taxon>Caniformia</taxon>
        <taxon>Musteloidea</taxon>
        <taxon>Mustelidae</taxon>
        <taxon>Guloninae</taxon>
        <taxon>Gulo</taxon>
    </lineage>
</organism>
<evidence type="ECO:0000256" key="1">
    <source>
        <dbReference type="SAM" id="MobiDB-lite"/>
    </source>
</evidence>
<evidence type="ECO:0000313" key="3">
    <source>
        <dbReference type="Proteomes" id="UP000269945"/>
    </source>
</evidence>
<evidence type="ECO:0000313" key="2">
    <source>
        <dbReference type="EMBL" id="VCW97170.1"/>
    </source>
</evidence>
<protein>
    <submittedName>
        <fullName evidence="2">Uncharacterized protein</fullName>
    </submittedName>
</protein>
<accession>A0A9X9LV88</accession>
<dbReference type="EMBL" id="CYRY02020829">
    <property type="protein sequence ID" value="VCW97170.1"/>
    <property type="molecule type" value="Genomic_DNA"/>
</dbReference>
<reference evidence="2 3" key="1">
    <citation type="submission" date="2018-10" db="EMBL/GenBank/DDBJ databases">
        <authorList>
            <person name="Ekblom R."/>
            <person name="Jareborg N."/>
        </authorList>
    </citation>
    <scope>NUCLEOTIDE SEQUENCE [LARGE SCALE GENOMIC DNA]</scope>
    <source>
        <tissue evidence="2">Muscle</tissue>
    </source>
</reference>